<accession>A0ABW7RLU1</accession>
<evidence type="ECO:0000313" key="4">
    <source>
        <dbReference type="Proteomes" id="UP001610990"/>
    </source>
</evidence>
<dbReference type="EMBL" id="JBIRGH010000023">
    <property type="protein sequence ID" value="MFH8588431.1"/>
    <property type="molecule type" value="Genomic_DNA"/>
</dbReference>
<organism evidence="3 4">
    <name type="scientific">Streptomyces celluloflavus</name>
    <dbReference type="NCBI Taxonomy" id="58344"/>
    <lineage>
        <taxon>Bacteria</taxon>
        <taxon>Bacillati</taxon>
        <taxon>Actinomycetota</taxon>
        <taxon>Actinomycetes</taxon>
        <taxon>Kitasatosporales</taxon>
        <taxon>Streptomycetaceae</taxon>
        <taxon>Streptomyces</taxon>
    </lineage>
</organism>
<reference evidence="3 4" key="1">
    <citation type="submission" date="2024-10" db="EMBL/GenBank/DDBJ databases">
        <title>The Natural Products Discovery Center: Release of the First 8490 Sequenced Strains for Exploring Actinobacteria Biosynthetic Diversity.</title>
        <authorList>
            <person name="Kalkreuter E."/>
            <person name="Kautsar S.A."/>
            <person name="Yang D."/>
            <person name="Bader C.D."/>
            <person name="Teijaro C.N."/>
            <person name="Fluegel L."/>
            <person name="Davis C.M."/>
            <person name="Simpson J.R."/>
            <person name="Lauterbach L."/>
            <person name="Steele A.D."/>
            <person name="Gui C."/>
            <person name="Meng S."/>
            <person name="Li G."/>
            <person name="Viehrig K."/>
            <person name="Ye F."/>
            <person name="Su P."/>
            <person name="Kiefer A.F."/>
            <person name="Nichols A."/>
            <person name="Cepeda A.J."/>
            <person name="Yan W."/>
            <person name="Fan B."/>
            <person name="Jiang Y."/>
            <person name="Adhikari A."/>
            <person name="Zheng C.-J."/>
            <person name="Schuster L."/>
            <person name="Cowan T.M."/>
            <person name="Smanski M.J."/>
            <person name="Chevrette M.G."/>
            <person name="De Carvalho L.P.S."/>
            <person name="Shen B."/>
        </authorList>
    </citation>
    <scope>NUCLEOTIDE SEQUENCE [LARGE SCALE GENOMIC DNA]</scope>
    <source>
        <strain evidence="3 4">NPDC018013</strain>
    </source>
</reference>
<gene>
    <name evidence="3" type="ORF">ACH4GP_29230</name>
</gene>
<evidence type="ECO:0000313" key="3">
    <source>
        <dbReference type="EMBL" id="MFH8588431.1"/>
    </source>
</evidence>
<feature type="region of interest" description="Disordered" evidence="1">
    <location>
        <begin position="17"/>
        <end position="42"/>
    </location>
</feature>
<evidence type="ECO:0000256" key="1">
    <source>
        <dbReference type="SAM" id="MobiDB-lite"/>
    </source>
</evidence>
<dbReference type="Gene3D" id="3.50.50.60">
    <property type="entry name" value="FAD/NAD(P)-binding domain"/>
    <property type="match status" value="1"/>
</dbReference>
<dbReference type="InterPro" id="IPR036188">
    <property type="entry name" value="FAD/NAD-bd_sf"/>
</dbReference>
<sequence>MSGRLFLAGEAAHIQLPAGGTGGSTWAYRTRDGQSRPPQGVR</sequence>
<dbReference type="Proteomes" id="UP001610990">
    <property type="component" value="Unassembled WGS sequence"/>
</dbReference>
<proteinExistence type="predicted"/>
<dbReference type="InterPro" id="IPR002938">
    <property type="entry name" value="FAD-bd"/>
</dbReference>
<keyword evidence="4" id="KW-1185">Reference proteome</keyword>
<evidence type="ECO:0000259" key="2">
    <source>
        <dbReference type="Pfam" id="PF01494"/>
    </source>
</evidence>
<feature type="domain" description="FAD-binding" evidence="2">
    <location>
        <begin position="2"/>
        <end position="23"/>
    </location>
</feature>
<comment type="caution">
    <text evidence="3">The sequence shown here is derived from an EMBL/GenBank/DDBJ whole genome shotgun (WGS) entry which is preliminary data.</text>
</comment>
<dbReference type="RefSeq" id="WP_397675401.1">
    <property type="nucleotide sequence ID" value="NZ_JBIRGH010000023.1"/>
</dbReference>
<dbReference type="Pfam" id="PF01494">
    <property type="entry name" value="FAD_binding_3"/>
    <property type="match status" value="1"/>
</dbReference>
<keyword evidence="3" id="KW-0503">Monooxygenase</keyword>
<keyword evidence="3" id="KW-0560">Oxidoreductase</keyword>
<name>A0ABW7RLU1_9ACTN</name>
<dbReference type="GO" id="GO:0004497">
    <property type="term" value="F:monooxygenase activity"/>
    <property type="evidence" value="ECO:0007669"/>
    <property type="project" value="UniProtKB-KW"/>
</dbReference>
<protein>
    <submittedName>
        <fullName evidence="3">FAD-dependent monooxygenase</fullName>
    </submittedName>
</protein>